<dbReference type="Proteomes" id="UP000694569">
    <property type="component" value="Unplaced"/>
</dbReference>
<evidence type="ECO:0000256" key="7">
    <source>
        <dbReference type="ARBA" id="ARBA00025735"/>
    </source>
</evidence>
<evidence type="ECO:0000256" key="2">
    <source>
        <dbReference type="ARBA" id="ARBA00004629"/>
    </source>
</evidence>
<evidence type="ECO:0000256" key="4">
    <source>
        <dbReference type="ARBA" id="ARBA00022838"/>
    </source>
</evidence>
<evidence type="ECO:0000259" key="8">
    <source>
        <dbReference type="Pfam" id="PF05837"/>
    </source>
</evidence>
<reference evidence="9" key="1">
    <citation type="submission" date="2025-08" db="UniProtKB">
        <authorList>
            <consortium name="Ensembl"/>
        </authorList>
    </citation>
    <scope>IDENTIFICATION</scope>
</reference>
<dbReference type="GO" id="GO:0007052">
    <property type="term" value="P:mitotic spindle organization"/>
    <property type="evidence" value="ECO:0007669"/>
    <property type="project" value="TreeGrafter"/>
</dbReference>
<evidence type="ECO:0000256" key="5">
    <source>
        <dbReference type="ARBA" id="ARBA00023242"/>
    </source>
</evidence>
<dbReference type="GO" id="GO:0000776">
    <property type="term" value="C:kinetochore"/>
    <property type="evidence" value="ECO:0007669"/>
    <property type="project" value="UniProtKB-KW"/>
</dbReference>
<dbReference type="InterPro" id="IPR008426">
    <property type="entry name" value="CENP-H_C"/>
</dbReference>
<evidence type="ECO:0000313" key="9">
    <source>
        <dbReference type="Ensembl" id="ENSLLEP00000006481.1"/>
    </source>
</evidence>
<evidence type="ECO:0000256" key="6">
    <source>
        <dbReference type="ARBA" id="ARBA00023328"/>
    </source>
</evidence>
<feature type="domain" description="Centromere protein H C-terminal" evidence="8">
    <location>
        <begin position="151"/>
        <end position="245"/>
    </location>
</feature>
<evidence type="ECO:0000256" key="1">
    <source>
        <dbReference type="ARBA" id="ARBA00004123"/>
    </source>
</evidence>
<name>A0A8C5M4B0_9ANUR</name>
<evidence type="ECO:0000256" key="3">
    <source>
        <dbReference type="ARBA" id="ARBA00022454"/>
    </source>
</evidence>
<dbReference type="Pfam" id="PF05837">
    <property type="entry name" value="CENP-H"/>
    <property type="match status" value="2"/>
</dbReference>
<dbReference type="GO" id="GO:0051382">
    <property type="term" value="P:kinetochore assembly"/>
    <property type="evidence" value="ECO:0007669"/>
    <property type="project" value="InterPro"/>
</dbReference>
<protein>
    <submittedName>
        <fullName evidence="9">Centromere protein H</fullName>
    </submittedName>
</protein>
<dbReference type="GO" id="GO:0007059">
    <property type="term" value="P:chromosome segregation"/>
    <property type="evidence" value="ECO:0007669"/>
    <property type="project" value="TreeGrafter"/>
</dbReference>
<dbReference type="Ensembl" id="ENSLLET00000006751.1">
    <property type="protein sequence ID" value="ENSLLEP00000006481.1"/>
    <property type="gene ID" value="ENSLLEG00000004101.1"/>
</dbReference>
<keyword evidence="4" id="KW-0995">Kinetochore</keyword>
<comment type="similarity">
    <text evidence="7">Belongs to the CENP-H/MCM16 family.</text>
</comment>
<gene>
    <name evidence="9" type="primary">CENPH</name>
</gene>
<dbReference type="OrthoDB" id="2274804at2759"/>
<dbReference type="PANTHER" id="PTHR48122">
    <property type="entry name" value="CENTROMERE PROTEIN H"/>
    <property type="match status" value="1"/>
</dbReference>
<dbReference type="GO" id="GO:0005634">
    <property type="term" value="C:nucleus"/>
    <property type="evidence" value="ECO:0007669"/>
    <property type="project" value="UniProtKB-SubCell"/>
</dbReference>
<organism evidence="9 10">
    <name type="scientific">Leptobrachium leishanense</name>
    <name type="common">Leishan spiny toad</name>
    <dbReference type="NCBI Taxonomy" id="445787"/>
    <lineage>
        <taxon>Eukaryota</taxon>
        <taxon>Metazoa</taxon>
        <taxon>Chordata</taxon>
        <taxon>Craniata</taxon>
        <taxon>Vertebrata</taxon>
        <taxon>Euteleostomi</taxon>
        <taxon>Amphibia</taxon>
        <taxon>Batrachia</taxon>
        <taxon>Anura</taxon>
        <taxon>Pelobatoidea</taxon>
        <taxon>Megophryidae</taxon>
        <taxon>Leptobrachium</taxon>
    </lineage>
</organism>
<feature type="domain" description="Centromere protein H C-terminal" evidence="8">
    <location>
        <begin position="13"/>
        <end position="100"/>
    </location>
</feature>
<keyword evidence="6" id="KW-0137">Centromere</keyword>
<dbReference type="InterPro" id="IPR040034">
    <property type="entry name" value="CENP-H"/>
</dbReference>
<keyword evidence="10" id="KW-1185">Reference proteome</keyword>
<keyword evidence="3" id="KW-0158">Chromosome</keyword>
<comment type="subcellular location">
    <subcellularLocation>
        <location evidence="2">Chromosome</location>
        <location evidence="2">Centromere</location>
        <location evidence="2">Kinetochore</location>
    </subcellularLocation>
    <subcellularLocation>
        <location evidence="1">Nucleus</location>
    </subcellularLocation>
</comment>
<proteinExistence type="inferred from homology"/>
<dbReference type="AlphaFoldDB" id="A0A8C5M4B0"/>
<dbReference type="GeneTree" id="ENSGT00390000009578"/>
<reference evidence="9" key="2">
    <citation type="submission" date="2025-09" db="UniProtKB">
        <authorList>
            <consortium name="Ensembl"/>
        </authorList>
    </citation>
    <scope>IDENTIFICATION</scope>
</reference>
<dbReference type="GO" id="GO:0043515">
    <property type="term" value="F:kinetochore binding"/>
    <property type="evidence" value="ECO:0007669"/>
    <property type="project" value="TreeGrafter"/>
</dbReference>
<accession>A0A8C5M4B0</accession>
<sequence>MHQSGLGHKGTDRLREQLKQQNLELQCMAIAGDSSSDVYPGEILKEAATELQDGIANAIVSYNNKTKVLQRIQSTDALLAKVEERSRESRELMPASSNCAWLRLLQDNLTHITELSSVALSVQWADAAICWPNGVTAVQVSMQDQLGKSLIKDTRKLEEKLTCIKRKRYDLKQAACNILTEIDDFQKRTSDLQKIESTNTHILEVLKKEKNFLTIVQNAFQHLLLGSRVNWAEDPKLRDLVLKLEKNPIT</sequence>
<keyword evidence="5" id="KW-0539">Nucleus</keyword>
<evidence type="ECO:0000313" key="10">
    <source>
        <dbReference type="Proteomes" id="UP000694569"/>
    </source>
</evidence>
<dbReference type="PANTHER" id="PTHR48122:SF1">
    <property type="entry name" value="CENTROMERE PROTEIN H"/>
    <property type="match status" value="1"/>
</dbReference>